<dbReference type="EMBL" id="JAQLWO010000044">
    <property type="protein sequence ID" value="MDB7908798.1"/>
    <property type="molecule type" value="Genomic_DNA"/>
</dbReference>
<dbReference type="RefSeq" id="WP_009258514.1">
    <property type="nucleotide sequence ID" value="NZ_BAABZG010000001.1"/>
</dbReference>
<name>A0AAW6C5P2_FLAPL</name>
<comment type="caution">
    <text evidence="1">The sequence shown here is derived from an EMBL/GenBank/DDBJ whole genome shotgun (WGS) entry which is preliminary data.</text>
</comment>
<organism evidence="1 2">
    <name type="scientific">Flavonifractor plautii</name>
    <name type="common">Fusobacterium plautii</name>
    <dbReference type="NCBI Taxonomy" id="292800"/>
    <lineage>
        <taxon>Bacteria</taxon>
        <taxon>Bacillati</taxon>
        <taxon>Bacillota</taxon>
        <taxon>Clostridia</taxon>
        <taxon>Eubacteriales</taxon>
        <taxon>Oscillospiraceae</taxon>
        <taxon>Flavonifractor</taxon>
    </lineage>
</organism>
<accession>A0AAW6C5P2</accession>
<protein>
    <recommendedName>
        <fullName evidence="3">HNH endonuclease</fullName>
    </recommendedName>
</protein>
<dbReference type="AlphaFoldDB" id="A0AAW6C5P2"/>
<gene>
    <name evidence="1" type="ORF">PND83_22705</name>
</gene>
<evidence type="ECO:0008006" key="3">
    <source>
        <dbReference type="Google" id="ProtNLM"/>
    </source>
</evidence>
<dbReference type="Proteomes" id="UP001211006">
    <property type="component" value="Unassembled WGS sequence"/>
</dbReference>
<evidence type="ECO:0000313" key="2">
    <source>
        <dbReference type="Proteomes" id="UP001211006"/>
    </source>
</evidence>
<proteinExistence type="predicted"/>
<reference evidence="1" key="1">
    <citation type="submission" date="2023-01" db="EMBL/GenBank/DDBJ databases">
        <title>Human gut microbiome strain richness.</title>
        <authorList>
            <person name="Chen-Liaw A."/>
        </authorList>
    </citation>
    <scope>NUCLEOTIDE SEQUENCE</scope>
    <source>
        <strain evidence="1">2225st1_A6_2225SCRN_200828</strain>
    </source>
</reference>
<sequence>MSIRCYSELILLPTFEERYRYLRLNGAVGEETFGFDRYMNQVFYRSTEWKQIRDVVIARDMGCDLGIAGREIYRRPLIHHMNPIRPEDIRERRGMILDPEFLITTIHETHLAIHYGDENRLFKEPITRRPNDTCPWKK</sequence>
<evidence type="ECO:0000313" key="1">
    <source>
        <dbReference type="EMBL" id="MDB7908798.1"/>
    </source>
</evidence>